<dbReference type="InterPro" id="IPR011022">
    <property type="entry name" value="Arrestin_C-like"/>
</dbReference>
<dbReference type="WBParaSite" id="BXY_0213100.1">
    <property type="protein sequence ID" value="BXY_0213100.1"/>
    <property type="gene ID" value="BXY_0213100"/>
</dbReference>
<dbReference type="SUPFAM" id="SSF81296">
    <property type="entry name" value="E set domains"/>
    <property type="match status" value="4"/>
</dbReference>
<dbReference type="AlphaFoldDB" id="A0A1I7RN45"/>
<dbReference type="Gene3D" id="2.60.40.640">
    <property type="match status" value="4"/>
</dbReference>
<feature type="domain" description="Arrestin C-terminal-like" evidence="3">
    <location>
        <begin position="503"/>
        <end position="649"/>
    </location>
</feature>
<dbReference type="Proteomes" id="UP000095284">
    <property type="component" value="Unplaced"/>
</dbReference>
<comment type="similarity">
    <text evidence="1">Belongs to the arrestin family.</text>
</comment>
<dbReference type="Pfam" id="PF02752">
    <property type="entry name" value="Arrestin_C"/>
    <property type="match status" value="2"/>
</dbReference>
<feature type="domain" description="Arrestin C-terminal-like" evidence="3">
    <location>
        <begin position="190"/>
        <end position="336"/>
    </location>
</feature>
<protein>
    <submittedName>
        <fullName evidence="5">Arrestin_C domain-containing protein</fullName>
    </submittedName>
</protein>
<proteinExistence type="inferred from homology"/>
<dbReference type="SMART" id="SM01017">
    <property type="entry name" value="Arrestin_C"/>
    <property type="match status" value="2"/>
</dbReference>
<dbReference type="InterPro" id="IPR014756">
    <property type="entry name" value="Ig_E-set"/>
</dbReference>
<dbReference type="PANTHER" id="PTHR11188">
    <property type="entry name" value="ARRESTIN DOMAIN CONTAINING PROTEIN"/>
    <property type="match status" value="1"/>
</dbReference>
<dbReference type="InterPro" id="IPR011021">
    <property type="entry name" value="Arrestin-like_N"/>
</dbReference>
<dbReference type="GO" id="GO:0005737">
    <property type="term" value="C:cytoplasm"/>
    <property type="evidence" value="ECO:0007669"/>
    <property type="project" value="TreeGrafter"/>
</dbReference>
<dbReference type="PANTHER" id="PTHR11188:SF175">
    <property type="entry name" value="ARRESTIN C-TERMINAL-LIKE DOMAIN-CONTAINING PROTEIN"/>
    <property type="match status" value="1"/>
</dbReference>
<dbReference type="eggNOG" id="KOG3780">
    <property type="taxonomic scope" value="Eukaryota"/>
</dbReference>
<evidence type="ECO:0000256" key="1">
    <source>
        <dbReference type="ARBA" id="ARBA00005298"/>
    </source>
</evidence>
<dbReference type="Pfam" id="PF00339">
    <property type="entry name" value="Arrestin_N"/>
    <property type="match status" value="2"/>
</dbReference>
<name>A0A1I7RN45_BURXY</name>
<organism evidence="4 5">
    <name type="scientific">Bursaphelenchus xylophilus</name>
    <name type="common">Pinewood nematode worm</name>
    <name type="synonym">Aphelenchoides xylophilus</name>
    <dbReference type="NCBI Taxonomy" id="6326"/>
    <lineage>
        <taxon>Eukaryota</taxon>
        <taxon>Metazoa</taxon>
        <taxon>Ecdysozoa</taxon>
        <taxon>Nematoda</taxon>
        <taxon>Chromadorea</taxon>
        <taxon>Rhabditida</taxon>
        <taxon>Tylenchina</taxon>
        <taxon>Tylenchomorpha</taxon>
        <taxon>Aphelenchoidea</taxon>
        <taxon>Aphelenchoididae</taxon>
        <taxon>Bursaphelenchus</taxon>
    </lineage>
</organism>
<dbReference type="GO" id="GO:0015031">
    <property type="term" value="P:protein transport"/>
    <property type="evidence" value="ECO:0007669"/>
    <property type="project" value="TreeGrafter"/>
</dbReference>
<feature type="region of interest" description="Disordered" evidence="2">
    <location>
        <begin position="715"/>
        <end position="736"/>
    </location>
</feature>
<evidence type="ECO:0000313" key="4">
    <source>
        <dbReference type="Proteomes" id="UP000095284"/>
    </source>
</evidence>
<dbReference type="InterPro" id="IPR014752">
    <property type="entry name" value="Arrestin-like_C"/>
</dbReference>
<dbReference type="InterPro" id="IPR050357">
    <property type="entry name" value="Arrestin_domain-protein"/>
</dbReference>
<accession>A0A1I7RN45</accession>
<reference evidence="5" key="1">
    <citation type="submission" date="2016-11" db="UniProtKB">
        <authorList>
            <consortium name="WormBaseParasite"/>
        </authorList>
    </citation>
    <scope>IDENTIFICATION</scope>
</reference>
<sequence length="742" mass="81889">MTALLEAKKLLQSVQPNDLLRIILDNPNGWYFAGGQVTGRVVIRTKEAVKSNGVHIHFKGAAKASWGTTETVGEGHRQMKRQVRRNGEIMYANEELCVWKPQSSDKHLPLNETIFPFNFVIPLNAPPTFEGTHGHIRYTLKAVIDRPWFLDCKQQIGFTVLPYIDLKLFPSSTEPVKAEAQKAFTALLGRTGHVKAIVATNKRGYVPGEKIELNVQILNVTEKKVNAIECQLIQHAHYTGTSISDYKGNPLSLSQVGGVSQVTSTETIIGNARHDFEHSMKGNFTYKHLVPIPPVVPSFNNCPIINVNYSLKVFIVIKNQDPIALQLSIIIGTIPTQPETLEASLPPPQLAYNPIPPPIPEQPSSSNEVEINPNGLYPILPTAPPPDYDAAQLCVADSSVNVKRFSTATDSSEPPPEYQPKPLNETIFPFNFVIPLNAPPTFEGTHGHIRYTLKAVIDRPWFLDCKQQIGFTVLPYIDLKLFPSSTEPVKAEAQKAFTALLGRTGHVKAVVATNKRGYVPGEKIELNVEILNVTEKKVNAIECQLIQHAHYTGTSISDYKGNPLSLSQVGGVSQVTSTETIIGNARHDFEHSMKGNFTYKHLVPIPPVVPSFNNCPIINVNYSLKVFIVIKNQDPIALQLSIIIGTIPTQPQTLEASLPPPQLAYNPIPPPIPEQPSSSNEVEINPNGLYPILPTAPPPDYDAAQLCVADSSVNEKRFSTATDSSEPPPEYQPKYPFYMDFH</sequence>
<evidence type="ECO:0000313" key="5">
    <source>
        <dbReference type="WBParaSite" id="BXY_0213100.1"/>
    </source>
</evidence>
<evidence type="ECO:0000256" key="2">
    <source>
        <dbReference type="SAM" id="MobiDB-lite"/>
    </source>
</evidence>
<evidence type="ECO:0000259" key="3">
    <source>
        <dbReference type="SMART" id="SM01017"/>
    </source>
</evidence>